<dbReference type="SMART" id="SM00355">
    <property type="entry name" value="ZnF_C2H2"/>
    <property type="match status" value="2"/>
</dbReference>
<dbReference type="Pfam" id="PF00096">
    <property type="entry name" value="zf-C2H2"/>
    <property type="match status" value="2"/>
</dbReference>
<evidence type="ECO:0000256" key="4">
    <source>
        <dbReference type="ARBA" id="ARBA00022833"/>
    </source>
</evidence>
<dbReference type="GO" id="GO:0005634">
    <property type="term" value="C:nucleus"/>
    <property type="evidence" value="ECO:0007669"/>
    <property type="project" value="TreeGrafter"/>
</dbReference>
<feature type="compositionally biased region" description="Basic and acidic residues" evidence="6">
    <location>
        <begin position="1"/>
        <end position="13"/>
    </location>
</feature>
<evidence type="ECO:0000259" key="7">
    <source>
        <dbReference type="PROSITE" id="PS50157"/>
    </source>
</evidence>
<dbReference type="AlphaFoldDB" id="A0A9Q9W806"/>
<feature type="domain" description="C2H2-type" evidence="7">
    <location>
        <begin position="59"/>
        <end position="86"/>
    </location>
</feature>
<dbReference type="PROSITE" id="PS50157">
    <property type="entry name" value="ZINC_FINGER_C2H2_2"/>
    <property type="match status" value="2"/>
</dbReference>
<dbReference type="PANTHER" id="PTHR14196:SF12">
    <property type="entry name" value="ZINC FINGER PROTEIN 208-LIKE"/>
    <property type="match status" value="1"/>
</dbReference>
<dbReference type="FunFam" id="3.30.160.60:FF:002282">
    <property type="entry name" value="Wu:fb97d07 protein"/>
    <property type="match status" value="1"/>
</dbReference>
<dbReference type="PROSITE" id="PS00028">
    <property type="entry name" value="ZINC_FINGER_C2H2_1"/>
    <property type="match status" value="2"/>
</dbReference>
<evidence type="ECO:0000256" key="6">
    <source>
        <dbReference type="SAM" id="MobiDB-lite"/>
    </source>
</evidence>
<proteinExistence type="predicted"/>
<organism evidence="8">
    <name type="scientific">Cyprinus carpio</name>
    <name type="common">Common carp</name>
    <dbReference type="NCBI Taxonomy" id="7962"/>
    <lineage>
        <taxon>Eukaryota</taxon>
        <taxon>Metazoa</taxon>
        <taxon>Chordata</taxon>
        <taxon>Craniata</taxon>
        <taxon>Vertebrata</taxon>
        <taxon>Euteleostomi</taxon>
        <taxon>Actinopterygii</taxon>
        <taxon>Neopterygii</taxon>
        <taxon>Teleostei</taxon>
        <taxon>Ostariophysi</taxon>
        <taxon>Cypriniformes</taxon>
        <taxon>Cyprinidae</taxon>
        <taxon>Cyprininae</taxon>
        <taxon>Cyprinus</taxon>
    </lineage>
</organism>
<dbReference type="GO" id="GO:0000977">
    <property type="term" value="F:RNA polymerase II transcription regulatory region sequence-specific DNA binding"/>
    <property type="evidence" value="ECO:0007669"/>
    <property type="project" value="TreeGrafter"/>
</dbReference>
<keyword evidence="1" id="KW-0479">Metal-binding</keyword>
<dbReference type="RefSeq" id="XP_042578517.1">
    <property type="nucleotide sequence ID" value="XM_042722583.1"/>
</dbReference>
<feature type="region of interest" description="Disordered" evidence="6">
    <location>
        <begin position="1"/>
        <end position="45"/>
    </location>
</feature>
<dbReference type="InterPro" id="IPR013087">
    <property type="entry name" value="Znf_C2H2_type"/>
</dbReference>
<protein>
    <submittedName>
        <fullName evidence="8">Oocyte zinc finger protein XlCOF6-like</fullName>
    </submittedName>
</protein>
<keyword evidence="2" id="KW-0677">Repeat</keyword>
<gene>
    <name evidence="8" type="primary">LOC122137098</name>
</gene>
<feature type="compositionally biased region" description="Acidic residues" evidence="6">
    <location>
        <begin position="14"/>
        <end position="35"/>
    </location>
</feature>
<dbReference type="GeneID" id="122137098"/>
<evidence type="ECO:0000256" key="2">
    <source>
        <dbReference type="ARBA" id="ARBA00022737"/>
    </source>
</evidence>
<reference evidence="8" key="1">
    <citation type="submission" date="2025-08" db="UniProtKB">
        <authorList>
            <consortium name="RefSeq"/>
        </authorList>
    </citation>
    <scope>IDENTIFICATION</scope>
    <source>
        <tissue evidence="8">Muscle</tissue>
    </source>
</reference>
<dbReference type="Proteomes" id="UP001155660">
    <property type="component" value="Chromosome B4"/>
</dbReference>
<dbReference type="PANTHER" id="PTHR14196">
    <property type="entry name" value="ODD-SKIPPED - RELATED"/>
    <property type="match status" value="1"/>
</dbReference>
<dbReference type="OrthoDB" id="7327383at2759"/>
<dbReference type="FunFam" id="3.30.160.60:FF:003172">
    <property type="match status" value="1"/>
</dbReference>
<keyword evidence="3 5" id="KW-0863">Zinc-finger</keyword>
<feature type="domain" description="C2H2-type" evidence="7">
    <location>
        <begin position="87"/>
        <end position="114"/>
    </location>
</feature>
<dbReference type="GO" id="GO:0008270">
    <property type="term" value="F:zinc ion binding"/>
    <property type="evidence" value="ECO:0007669"/>
    <property type="project" value="UniProtKB-KW"/>
</dbReference>
<sequence length="145" mass="17006">MRDPEPCRIKHTEDTEEQTELMEENEESEELSEVEEINHDKPGEKPLMLLKKTRAKKSFTCTQCGKSFPYQKHLEIHMRVHTGERLFTCDQCGKSFRGKQSLEIHMRAHTGEKLFMCVQCGRSFTIKKTSSPTHVDPHWRKATRM</sequence>
<dbReference type="GO" id="GO:0000981">
    <property type="term" value="F:DNA-binding transcription factor activity, RNA polymerase II-specific"/>
    <property type="evidence" value="ECO:0007669"/>
    <property type="project" value="TreeGrafter"/>
</dbReference>
<dbReference type="InterPro" id="IPR050717">
    <property type="entry name" value="C2H2-ZF_Transcription_Reg"/>
</dbReference>
<dbReference type="FunFam" id="3.30.160.60:FF:000100">
    <property type="entry name" value="Zinc finger 45-like"/>
    <property type="match status" value="1"/>
</dbReference>
<evidence type="ECO:0000256" key="3">
    <source>
        <dbReference type="ARBA" id="ARBA00022771"/>
    </source>
</evidence>
<keyword evidence="4" id="KW-0862">Zinc</keyword>
<evidence type="ECO:0000256" key="1">
    <source>
        <dbReference type="ARBA" id="ARBA00022723"/>
    </source>
</evidence>
<dbReference type="KEGG" id="ccar:122137098"/>
<evidence type="ECO:0000256" key="5">
    <source>
        <dbReference type="PROSITE-ProRule" id="PRU00042"/>
    </source>
</evidence>
<evidence type="ECO:0000313" key="8">
    <source>
        <dbReference type="RefSeq" id="XP_042578517.1"/>
    </source>
</evidence>
<name>A0A9Q9W806_CYPCA</name>
<accession>A0A9Q9W806</accession>